<name>F3CJT7_PSESG</name>
<feature type="non-terminal residue" evidence="1">
    <location>
        <position position="1"/>
    </location>
</feature>
<evidence type="ECO:0000313" key="2">
    <source>
        <dbReference type="Proteomes" id="UP000005466"/>
    </source>
</evidence>
<organism evidence="1 2">
    <name type="scientific">Pseudomonas savastanoi pv. glycinea str. race 4</name>
    <dbReference type="NCBI Taxonomy" id="875330"/>
    <lineage>
        <taxon>Bacteria</taxon>
        <taxon>Pseudomonadati</taxon>
        <taxon>Pseudomonadota</taxon>
        <taxon>Gammaproteobacteria</taxon>
        <taxon>Pseudomonadales</taxon>
        <taxon>Pseudomonadaceae</taxon>
        <taxon>Pseudomonas</taxon>
    </lineage>
</organism>
<reference evidence="1 2" key="1">
    <citation type="journal article" date="2011" name="PLoS Pathog.">
        <title>Dynamic evolution of pathogenicity revealed by sequencing and comparative genomics of 19 Pseudomonas syringae isolates.</title>
        <authorList>
            <person name="Baltrus D.A."/>
            <person name="Nishimura M.T."/>
            <person name="Romanchuk A."/>
            <person name="Chang J.H."/>
            <person name="Mukhtar M.S."/>
            <person name="Cherkis K."/>
            <person name="Roach J."/>
            <person name="Grant S.R."/>
            <person name="Jones C.D."/>
            <person name="Dangl J.L."/>
        </authorList>
    </citation>
    <scope>NUCLEOTIDE SEQUENCE [LARGE SCALE GENOMIC DNA]</scope>
    <source>
        <strain evidence="2">race 4</strain>
    </source>
</reference>
<accession>F3CJT7</accession>
<gene>
    <name evidence="1" type="ORF">Pgy4_41809</name>
</gene>
<sequence length="34" mass="3453">TQGLIAVQLDEHGGAALKARIEALGVGVHLSRAT</sequence>
<comment type="caution">
    <text evidence="1">The sequence shown here is derived from an EMBL/GenBank/DDBJ whole genome shotgun (WGS) entry which is preliminary data.</text>
</comment>
<protein>
    <submittedName>
        <fullName evidence="1">Nitrite reductase [NAD(P)H], large subunit</fullName>
    </submittedName>
</protein>
<evidence type="ECO:0000313" key="1">
    <source>
        <dbReference type="EMBL" id="EGH19529.1"/>
    </source>
</evidence>
<dbReference type="AlphaFoldDB" id="F3CJT7"/>
<feature type="non-terminal residue" evidence="1">
    <location>
        <position position="34"/>
    </location>
</feature>
<dbReference type="Proteomes" id="UP000005466">
    <property type="component" value="Unassembled WGS sequence"/>
</dbReference>
<proteinExistence type="predicted"/>
<dbReference type="EMBL" id="ADWY01004231">
    <property type="protein sequence ID" value="EGH19529.1"/>
    <property type="molecule type" value="Genomic_DNA"/>
</dbReference>